<keyword evidence="4" id="KW-0472">Membrane</keyword>
<dbReference type="InterPro" id="IPR027383">
    <property type="entry name" value="Znf_put"/>
</dbReference>
<protein>
    <recommendedName>
        <fullName evidence="2">Anti-sigma-W factor RsiW</fullName>
    </recommendedName>
</protein>
<dbReference type="Pfam" id="PF14257">
    <property type="entry name" value="DUF4349"/>
    <property type="match status" value="1"/>
</dbReference>
<proteinExistence type="inferred from homology"/>
<keyword evidence="4" id="KW-0812">Transmembrane</keyword>
<accession>A0ABS2NPF4</accession>
<evidence type="ECO:0000313" key="8">
    <source>
        <dbReference type="Proteomes" id="UP001314796"/>
    </source>
</evidence>
<evidence type="ECO:0000259" key="6">
    <source>
        <dbReference type="Pfam" id="PF14257"/>
    </source>
</evidence>
<feature type="transmembrane region" description="Helical" evidence="4">
    <location>
        <begin position="419"/>
        <end position="440"/>
    </location>
</feature>
<dbReference type="Gene3D" id="1.10.10.1320">
    <property type="entry name" value="Anti-sigma factor, zinc-finger domain"/>
    <property type="match status" value="1"/>
</dbReference>
<evidence type="ECO:0000256" key="4">
    <source>
        <dbReference type="SAM" id="Phobius"/>
    </source>
</evidence>
<evidence type="ECO:0000256" key="1">
    <source>
        <dbReference type="ARBA" id="ARBA00024353"/>
    </source>
</evidence>
<feature type="coiled-coil region" evidence="3">
    <location>
        <begin position="302"/>
        <end position="359"/>
    </location>
</feature>
<feature type="domain" description="Putative zinc-finger" evidence="5">
    <location>
        <begin position="3"/>
        <end position="36"/>
    </location>
</feature>
<keyword evidence="4" id="KW-1133">Transmembrane helix</keyword>
<evidence type="ECO:0000313" key="7">
    <source>
        <dbReference type="EMBL" id="MBM7614828.1"/>
    </source>
</evidence>
<evidence type="ECO:0000256" key="3">
    <source>
        <dbReference type="SAM" id="Coils"/>
    </source>
</evidence>
<dbReference type="InterPro" id="IPR041916">
    <property type="entry name" value="Anti_sigma_zinc_sf"/>
</dbReference>
<keyword evidence="3" id="KW-0175">Coiled coil</keyword>
<comment type="caution">
    <text evidence="7">The sequence shown here is derived from an EMBL/GenBank/DDBJ whole genome shotgun (WGS) entry which is preliminary data.</text>
</comment>
<reference evidence="7 8" key="1">
    <citation type="submission" date="2021-01" db="EMBL/GenBank/DDBJ databases">
        <title>Genomic Encyclopedia of Type Strains, Phase IV (KMG-IV): sequencing the most valuable type-strain genomes for metagenomic binning, comparative biology and taxonomic classification.</title>
        <authorList>
            <person name="Goeker M."/>
        </authorList>
    </citation>
    <scope>NUCLEOTIDE SEQUENCE [LARGE SCALE GENOMIC DNA]</scope>
    <source>
        <strain evidence="7 8">DSM 25890</strain>
    </source>
</reference>
<dbReference type="EMBL" id="JAFBEE010000007">
    <property type="protein sequence ID" value="MBM7614828.1"/>
    <property type="molecule type" value="Genomic_DNA"/>
</dbReference>
<dbReference type="Pfam" id="PF13490">
    <property type="entry name" value="zf-HC2"/>
    <property type="match status" value="1"/>
</dbReference>
<evidence type="ECO:0000256" key="2">
    <source>
        <dbReference type="ARBA" id="ARBA00024438"/>
    </source>
</evidence>
<gene>
    <name evidence="7" type="ORF">JOC73_001347</name>
</gene>
<dbReference type="RefSeq" id="WP_204401587.1">
    <property type="nucleotide sequence ID" value="NZ_JAFBEE010000007.1"/>
</dbReference>
<keyword evidence="8" id="KW-1185">Reference proteome</keyword>
<dbReference type="Proteomes" id="UP001314796">
    <property type="component" value="Unassembled WGS sequence"/>
</dbReference>
<evidence type="ECO:0000259" key="5">
    <source>
        <dbReference type="Pfam" id="PF13490"/>
    </source>
</evidence>
<dbReference type="InterPro" id="IPR025645">
    <property type="entry name" value="DUF4349"/>
</dbReference>
<organism evidence="7 8">
    <name type="scientific">Alkaliphilus hydrothermalis</name>
    <dbReference type="NCBI Taxonomy" id="1482730"/>
    <lineage>
        <taxon>Bacteria</taxon>
        <taxon>Bacillati</taxon>
        <taxon>Bacillota</taxon>
        <taxon>Clostridia</taxon>
        <taxon>Peptostreptococcales</taxon>
        <taxon>Natronincolaceae</taxon>
        <taxon>Alkaliphilus</taxon>
    </lineage>
</organism>
<comment type="similarity">
    <text evidence="1">Belongs to the zinc-associated anti-sigma factor (ZAS) superfamily. Anti-sigma-W factor family.</text>
</comment>
<sequence length="452" mass="51192">MNCNQIEEYASMYIDGMLTEEEMINFNEHLKTCKNCSISVENLRTLVTTVNEMEEIDLPENFTLSLREKLLQEQEVINKKDSNKWNKGPISSWKILSSIAAAFVIMSISMALLEDAPFDQAELSQVTDKGYGVVMDNTTTAPEEVKTGLSNRSMVQGTTAFTDSGKGEVESVDVEEEAKAFGIAENSNPDVQVKTIEQLGDVAEEQVASIAATTDRKIINTGRLYLETQEFDNVMDNISLIVSGRGGYYQTSDVHYRLINKEKPEDSLRTSNLTIRVPREYFDGVFEELKGLGVVINENTSAQDITLTYRDIENEALNLEVQEERLREILKKAEKVSDILEIENELSRVRGQINSMRGNLKNYDRLVTLSTIELEVREIKEETVKIQSVNDGVWSRAKAGFVKSINQMISFGQKSFINLYSLLPWGIVSAVVILPCVRFYHQFKKRRNNIEK</sequence>
<name>A0ABS2NPF4_9FIRM</name>
<feature type="domain" description="DUF4349" evidence="6">
    <location>
        <begin position="216"/>
        <end position="434"/>
    </location>
</feature>